<feature type="non-terminal residue" evidence="10">
    <location>
        <position position="1"/>
    </location>
</feature>
<dbReference type="GO" id="GO:0004519">
    <property type="term" value="F:endonuclease activity"/>
    <property type="evidence" value="ECO:0007669"/>
    <property type="project" value="UniProtKB-KW"/>
</dbReference>
<dbReference type="PANTHER" id="PTHR24559">
    <property type="entry name" value="TRANSPOSON TY3-I GAG-POL POLYPROTEIN"/>
    <property type="match status" value="1"/>
</dbReference>
<comment type="caution">
    <text evidence="10">The sequence shown here is derived from an EMBL/GenBank/DDBJ whole genome shotgun (WGS) entry which is preliminary data.</text>
</comment>
<dbReference type="EMBL" id="BKCJ010500475">
    <property type="protein sequence ID" value="GFA85177.1"/>
    <property type="molecule type" value="Genomic_DNA"/>
</dbReference>
<keyword evidence="4" id="KW-0540">Nuclease</keyword>
<dbReference type="Gene3D" id="3.10.10.10">
    <property type="entry name" value="HIV Type 1 Reverse Transcriptase, subunit A, domain 1"/>
    <property type="match status" value="1"/>
</dbReference>
<dbReference type="GO" id="GO:0008233">
    <property type="term" value="F:peptidase activity"/>
    <property type="evidence" value="ECO:0007669"/>
    <property type="project" value="UniProtKB-KW"/>
</dbReference>
<evidence type="ECO:0000259" key="9">
    <source>
        <dbReference type="Pfam" id="PF00078"/>
    </source>
</evidence>
<dbReference type="Gene3D" id="3.30.70.270">
    <property type="match status" value="1"/>
</dbReference>
<keyword evidence="3" id="KW-0548">Nucleotidyltransferase</keyword>
<dbReference type="GO" id="GO:0006508">
    <property type="term" value="P:proteolysis"/>
    <property type="evidence" value="ECO:0007669"/>
    <property type="project" value="UniProtKB-KW"/>
</dbReference>
<dbReference type="GO" id="GO:0003964">
    <property type="term" value="F:RNA-directed DNA polymerase activity"/>
    <property type="evidence" value="ECO:0007669"/>
    <property type="project" value="UniProtKB-KW"/>
</dbReference>
<accession>A0A699KFA7</accession>
<protein>
    <submittedName>
        <fullName evidence="10">RNA-directed DNA polymerase homolog</fullName>
    </submittedName>
</protein>
<name>A0A699KFA7_TANCI</name>
<evidence type="ECO:0000256" key="2">
    <source>
        <dbReference type="ARBA" id="ARBA00022679"/>
    </source>
</evidence>
<evidence type="ECO:0000256" key="4">
    <source>
        <dbReference type="ARBA" id="ARBA00022722"/>
    </source>
</evidence>
<feature type="region of interest" description="Disordered" evidence="8">
    <location>
        <begin position="49"/>
        <end position="72"/>
    </location>
</feature>
<evidence type="ECO:0000313" key="10">
    <source>
        <dbReference type="EMBL" id="GFA85177.1"/>
    </source>
</evidence>
<dbReference type="SUPFAM" id="SSF56672">
    <property type="entry name" value="DNA/RNA polymerases"/>
    <property type="match status" value="1"/>
</dbReference>
<evidence type="ECO:0000256" key="3">
    <source>
        <dbReference type="ARBA" id="ARBA00022695"/>
    </source>
</evidence>
<proteinExistence type="predicted"/>
<dbReference type="Pfam" id="PF00078">
    <property type="entry name" value="RVT_1"/>
    <property type="match status" value="1"/>
</dbReference>
<evidence type="ECO:0000256" key="5">
    <source>
        <dbReference type="ARBA" id="ARBA00022759"/>
    </source>
</evidence>
<dbReference type="InterPro" id="IPR043502">
    <property type="entry name" value="DNA/RNA_pol_sf"/>
</dbReference>
<keyword evidence="5" id="KW-0255">Endonuclease</keyword>
<dbReference type="PANTHER" id="PTHR24559:SF444">
    <property type="entry name" value="REVERSE TRANSCRIPTASE DOMAIN-CONTAINING PROTEIN"/>
    <property type="match status" value="1"/>
</dbReference>
<dbReference type="FunFam" id="3.10.10.10:FF:000007">
    <property type="entry name" value="Retrovirus-related Pol polyprotein from transposon 17.6-like Protein"/>
    <property type="match status" value="1"/>
</dbReference>
<dbReference type="InterPro" id="IPR000477">
    <property type="entry name" value="RT_dom"/>
</dbReference>
<sequence>DDKYTPRHKCSKPQFFMIGDAKETKNENPTNDALETQADEVQGEISFHAISGPTVTRKDSKQRRGGSHHKLQGLKSSELSALKSHELRGICDVALLLQIVPVLPQVQPELSSSQAIQKVLTDFCKGLIRPSHSPFSSPVLLVKKSDGSWRFCVDYRALNDITIKDKYPIPMIDELLNELYGAQIFSKLDLRSGYHQIRVQEYDIHKTAFRTHGGHYEFLVMPFGLTNASATF</sequence>
<organism evidence="10">
    <name type="scientific">Tanacetum cinerariifolium</name>
    <name type="common">Dalmatian daisy</name>
    <name type="synonym">Chrysanthemum cinerariifolium</name>
    <dbReference type="NCBI Taxonomy" id="118510"/>
    <lineage>
        <taxon>Eukaryota</taxon>
        <taxon>Viridiplantae</taxon>
        <taxon>Streptophyta</taxon>
        <taxon>Embryophyta</taxon>
        <taxon>Tracheophyta</taxon>
        <taxon>Spermatophyta</taxon>
        <taxon>Magnoliopsida</taxon>
        <taxon>eudicotyledons</taxon>
        <taxon>Gunneridae</taxon>
        <taxon>Pentapetalae</taxon>
        <taxon>asterids</taxon>
        <taxon>campanulids</taxon>
        <taxon>Asterales</taxon>
        <taxon>Asteraceae</taxon>
        <taxon>Asteroideae</taxon>
        <taxon>Anthemideae</taxon>
        <taxon>Anthemidinae</taxon>
        <taxon>Tanacetum</taxon>
    </lineage>
</organism>
<dbReference type="AlphaFoldDB" id="A0A699KFA7"/>
<dbReference type="CDD" id="cd01647">
    <property type="entry name" value="RT_LTR"/>
    <property type="match status" value="1"/>
</dbReference>
<evidence type="ECO:0000256" key="6">
    <source>
        <dbReference type="ARBA" id="ARBA00022801"/>
    </source>
</evidence>
<dbReference type="InterPro" id="IPR043128">
    <property type="entry name" value="Rev_trsase/Diguanyl_cyclase"/>
</dbReference>
<feature type="compositionally biased region" description="Basic residues" evidence="8">
    <location>
        <begin position="60"/>
        <end position="72"/>
    </location>
</feature>
<keyword evidence="6" id="KW-0378">Hydrolase</keyword>
<feature type="domain" description="Reverse transcriptase" evidence="9">
    <location>
        <begin position="142"/>
        <end position="232"/>
    </location>
</feature>
<keyword evidence="1" id="KW-0645">Protease</keyword>
<gene>
    <name evidence="10" type="ORF">Tci_657149</name>
</gene>
<reference evidence="10" key="1">
    <citation type="journal article" date="2019" name="Sci. Rep.">
        <title>Draft genome of Tanacetum cinerariifolium, the natural source of mosquito coil.</title>
        <authorList>
            <person name="Yamashiro T."/>
            <person name="Shiraishi A."/>
            <person name="Satake H."/>
            <person name="Nakayama K."/>
        </authorList>
    </citation>
    <scope>NUCLEOTIDE SEQUENCE</scope>
</reference>
<evidence type="ECO:0000256" key="7">
    <source>
        <dbReference type="ARBA" id="ARBA00022918"/>
    </source>
</evidence>
<evidence type="ECO:0000256" key="1">
    <source>
        <dbReference type="ARBA" id="ARBA00022670"/>
    </source>
</evidence>
<dbReference type="InterPro" id="IPR053134">
    <property type="entry name" value="RNA-dir_DNA_polymerase"/>
</dbReference>
<evidence type="ECO:0000256" key="8">
    <source>
        <dbReference type="SAM" id="MobiDB-lite"/>
    </source>
</evidence>
<keyword evidence="2" id="KW-0808">Transferase</keyword>
<keyword evidence="7 10" id="KW-0695">RNA-directed DNA polymerase</keyword>